<proteinExistence type="predicted"/>
<comment type="caution">
    <text evidence="1">The sequence shown here is derived from an EMBL/GenBank/DDBJ whole genome shotgun (WGS) entry which is preliminary data.</text>
</comment>
<accession>A0ABV9PE42</accession>
<evidence type="ECO:0000313" key="1">
    <source>
        <dbReference type="EMBL" id="MFC4748287.1"/>
    </source>
</evidence>
<evidence type="ECO:0000313" key="2">
    <source>
        <dbReference type="Proteomes" id="UP001595935"/>
    </source>
</evidence>
<gene>
    <name evidence="1" type="ORF">ACFO5S_12565</name>
</gene>
<dbReference type="EMBL" id="JBHSGV010000004">
    <property type="protein sequence ID" value="MFC4748287.1"/>
    <property type="molecule type" value="Genomic_DNA"/>
</dbReference>
<keyword evidence="2" id="KW-1185">Reference proteome</keyword>
<dbReference type="RefSeq" id="WP_213258271.1">
    <property type="nucleotide sequence ID" value="NZ_JAGYWA010000004.1"/>
</dbReference>
<organism evidence="1 2">
    <name type="scientific">Flavobacterium branchiicola</name>
    <dbReference type="NCBI Taxonomy" id="1114875"/>
    <lineage>
        <taxon>Bacteria</taxon>
        <taxon>Pseudomonadati</taxon>
        <taxon>Bacteroidota</taxon>
        <taxon>Flavobacteriia</taxon>
        <taxon>Flavobacteriales</taxon>
        <taxon>Flavobacteriaceae</taxon>
        <taxon>Flavobacterium</taxon>
    </lineage>
</organism>
<reference evidence="2" key="1">
    <citation type="journal article" date="2019" name="Int. J. Syst. Evol. Microbiol.">
        <title>The Global Catalogue of Microorganisms (GCM) 10K type strain sequencing project: providing services to taxonomists for standard genome sequencing and annotation.</title>
        <authorList>
            <consortium name="The Broad Institute Genomics Platform"/>
            <consortium name="The Broad Institute Genome Sequencing Center for Infectious Disease"/>
            <person name="Wu L."/>
            <person name="Ma J."/>
        </authorList>
    </citation>
    <scope>NUCLEOTIDE SEQUENCE [LARGE SCALE GENOMIC DNA]</scope>
    <source>
        <strain evidence="2">WYCCWR 13023</strain>
    </source>
</reference>
<sequence length="161" mass="18678">MGFFDFLQKTKTSESKDLISQSFSNSVEKSILLMSSSEDFFDEDSLYEKICGICENVFEAQEIYIFLPIAFVRLFLPKINWSPTYNEIYSNKKETKKSFKNTQSYQIIFHISEKRFNNLSHESIIKIAGRSAEFSAINQLLLSNKNAKPEDIKLTETTIVR</sequence>
<protein>
    <submittedName>
        <fullName evidence="1">Uncharacterized protein</fullName>
    </submittedName>
</protein>
<dbReference type="Proteomes" id="UP001595935">
    <property type="component" value="Unassembled WGS sequence"/>
</dbReference>
<name>A0ABV9PE42_9FLAO</name>